<proteinExistence type="predicted"/>
<evidence type="ECO:0000313" key="2">
    <source>
        <dbReference type="EMBL" id="EAR23607.1"/>
    </source>
</evidence>
<dbReference type="EMBL" id="AAOF01000001">
    <property type="protein sequence ID" value="EAR23607.1"/>
    <property type="molecule type" value="Genomic_DNA"/>
</dbReference>
<feature type="region of interest" description="Disordered" evidence="1">
    <location>
        <begin position="65"/>
        <end position="108"/>
    </location>
</feature>
<dbReference type="HOGENOM" id="CLU_2194153_0_0_6"/>
<dbReference type="eggNOG" id="COG3170">
    <property type="taxonomic scope" value="Bacteria"/>
</dbReference>
<comment type="caution">
    <text evidence="2">The sequence shown here is derived from an EMBL/GenBank/DDBJ whole genome shotgun (WGS) entry which is preliminary data.</text>
</comment>
<name>A4BMR9_9GAMM</name>
<gene>
    <name evidence="2" type="ORF">NB231_17343</name>
</gene>
<sequence length="108" mass="12211">MLVGMAPMTRRFVAAMERFALEEGIDLITFERGERKDDRAQRYLKACSANEGVLFIGKAQEKARIVRTQRRHDPQTERITPGSSLPQPWSTTTTSSRIGCHSANSCRQ</sequence>
<feature type="compositionally biased region" description="Polar residues" evidence="1">
    <location>
        <begin position="77"/>
        <end position="108"/>
    </location>
</feature>
<evidence type="ECO:0000256" key="1">
    <source>
        <dbReference type="SAM" id="MobiDB-lite"/>
    </source>
</evidence>
<accession>A4BMR9</accession>
<protein>
    <submittedName>
        <fullName evidence="2">Uncharacterized protein</fullName>
    </submittedName>
</protein>
<reference evidence="2 3" key="1">
    <citation type="submission" date="2006-02" db="EMBL/GenBank/DDBJ databases">
        <authorList>
            <person name="Waterbury J."/>
            <person name="Ferriera S."/>
            <person name="Johnson J."/>
            <person name="Kravitz S."/>
            <person name="Halpern A."/>
            <person name="Remington K."/>
            <person name="Beeson K."/>
            <person name="Tran B."/>
            <person name="Rogers Y.-H."/>
            <person name="Friedman R."/>
            <person name="Venter J.C."/>
        </authorList>
    </citation>
    <scope>NUCLEOTIDE SEQUENCE [LARGE SCALE GENOMIC DNA]</scope>
    <source>
        <strain evidence="2 3">Nb-231</strain>
    </source>
</reference>
<dbReference type="AlphaFoldDB" id="A4BMR9"/>
<dbReference type="STRING" id="314278.NB231_17343"/>
<organism evidence="2 3">
    <name type="scientific">Nitrococcus mobilis Nb-231</name>
    <dbReference type="NCBI Taxonomy" id="314278"/>
    <lineage>
        <taxon>Bacteria</taxon>
        <taxon>Pseudomonadati</taxon>
        <taxon>Pseudomonadota</taxon>
        <taxon>Gammaproteobacteria</taxon>
        <taxon>Chromatiales</taxon>
        <taxon>Ectothiorhodospiraceae</taxon>
        <taxon>Nitrococcus</taxon>
    </lineage>
</organism>
<evidence type="ECO:0000313" key="3">
    <source>
        <dbReference type="Proteomes" id="UP000003374"/>
    </source>
</evidence>
<dbReference type="Proteomes" id="UP000003374">
    <property type="component" value="Unassembled WGS sequence"/>
</dbReference>
<keyword evidence="3" id="KW-1185">Reference proteome</keyword>